<dbReference type="GO" id="GO:0046491">
    <property type="term" value="P:L-methylmalonyl-CoA metabolic process"/>
    <property type="evidence" value="ECO:0007669"/>
    <property type="project" value="TreeGrafter"/>
</dbReference>
<dbReference type="InterPro" id="IPR051785">
    <property type="entry name" value="MMCE/EMCE_epimerase"/>
</dbReference>
<keyword evidence="1" id="KW-0479">Metal-binding</keyword>
<dbReference type="PANTHER" id="PTHR43048">
    <property type="entry name" value="METHYLMALONYL-COA EPIMERASE"/>
    <property type="match status" value="1"/>
</dbReference>
<feature type="domain" description="VOC" evidence="2">
    <location>
        <begin position="6"/>
        <end position="132"/>
    </location>
</feature>
<dbReference type="GO" id="GO:0046872">
    <property type="term" value="F:metal ion binding"/>
    <property type="evidence" value="ECO:0007669"/>
    <property type="project" value="UniProtKB-KW"/>
</dbReference>
<dbReference type="CDD" id="cd06587">
    <property type="entry name" value="VOC"/>
    <property type="match status" value="1"/>
</dbReference>
<dbReference type="PROSITE" id="PS51819">
    <property type="entry name" value="VOC"/>
    <property type="match status" value="1"/>
</dbReference>
<evidence type="ECO:0000313" key="3">
    <source>
        <dbReference type="EMBL" id="KKI52109.1"/>
    </source>
</evidence>
<dbReference type="OrthoDB" id="371072at2"/>
<dbReference type="RefSeq" id="WP_046442323.1">
    <property type="nucleotide sequence ID" value="NZ_LAYJ01000039.1"/>
</dbReference>
<dbReference type="InterPro" id="IPR037523">
    <property type="entry name" value="VOC_core"/>
</dbReference>
<protein>
    <submittedName>
        <fullName evidence="3">Lactoylglutathione lyase</fullName>
    </submittedName>
</protein>
<comment type="caution">
    <text evidence="3">The sequence shown here is derived from an EMBL/GenBank/DDBJ whole genome shotgun (WGS) entry which is preliminary data.</text>
</comment>
<evidence type="ECO:0000259" key="2">
    <source>
        <dbReference type="PROSITE" id="PS51819"/>
    </source>
</evidence>
<accession>A0A0M2NHU4</accession>
<organism evidence="3 4">
    <name type="scientific">Christensenella hongkongensis</name>
    <dbReference type="NCBI Taxonomy" id="270498"/>
    <lineage>
        <taxon>Bacteria</taxon>
        <taxon>Bacillati</taxon>
        <taxon>Bacillota</taxon>
        <taxon>Clostridia</taxon>
        <taxon>Christensenellales</taxon>
        <taxon>Christensenellaceae</taxon>
        <taxon>Christensenella</taxon>
    </lineage>
</organism>
<name>A0A0M2NHU4_9FIRM</name>
<evidence type="ECO:0000313" key="4">
    <source>
        <dbReference type="Proteomes" id="UP000034076"/>
    </source>
</evidence>
<gene>
    <name evidence="3" type="ORF">CHK_0378</name>
</gene>
<dbReference type="GO" id="GO:0016829">
    <property type="term" value="F:lyase activity"/>
    <property type="evidence" value="ECO:0007669"/>
    <property type="project" value="UniProtKB-KW"/>
</dbReference>
<dbReference type="Proteomes" id="UP000034076">
    <property type="component" value="Unassembled WGS sequence"/>
</dbReference>
<dbReference type="STRING" id="270498.CHK_0378"/>
<dbReference type="InterPro" id="IPR004360">
    <property type="entry name" value="Glyas_Fos-R_dOase_dom"/>
</dbReference>
<dbReference type="SUPFAM" id="SSF54593">
    <property type="entry name" value="Glyoxalase/Bleomycin resistance protein/Dihydroxybiphenyl dioxygenase"/>
    <property type="match status" value="1"/>
</dbReference>
<dbReference type="EMBL" id="LAYJ01000039">
    <property type="protein sequence ID" value="KKI52109.1"/>
    <property type="molecule type" value="Genomic_DNA"/>
</dbReference>
<dbReference type="InterPro" id="IPR029068">
    <property type="entry name" value="Glyas_Bleomycin-R_OHBP_Dase"/>
</dbReference>
<dbReference type="AlphaFoldDB" id="A0A0M2NHU4"/>
<keyword evidence="3" id="KW-0456">Lyase</keyword>
<dbReference type="GO" id="GO:0004493">
    <property type="term" value="F:methylmalonyl-CoA epimerase activity"/>
    <property type="evidence" value="ECO:0007669"/>
    <property type="project" value="TreeGrafter"/>
</dbReference>
<evidence type="ECO:0000256" key="1">
    <source>
        <dbReference type="ARBA" id="ARBA00022723"/>
    </source>
</evidence>
<proteinExistence type="predicted"/>
<dbReference type="PANTHER" id="PTHR43048:SF3">
    <property type="entry name" value="METHYLMALONYL-COA EPIMERASE, MITOCHONDRIAL"/>
    <property type="match status" value="1"/>
</dbReference>
<sequence>MAKMQGLAHVGVFITEIGKSRKFYEDVLDFETIFEGGITEADGSYTKIAFIKNGNLVIELVETANPQKRQDGWVDHIAIAVEDIESVKKMLEDRGVEFETKEVLFGESVFPNGTKWLTFRGPDGEHLEINEIMPF</sequence>
<dbReference type="Pfam" id="PF00903">
    <property type="entry name" value="Glyoxalase"/>
    <property type="match status" value="1"/>
</dbReference>
<keyword evidence="4" id="KW-1185">Reference proteome</keyword>
<reference evidence="3 4" key="1">
    <citation type="submission" date="2015-04" db="EMBL/GenBank/DDBJ databases">
        <title>Draft genome sequence of bacteremic isolate Catabacter hongkongensis type strain HKU16T.</title>
        <authorList>
            <person name="Lau S.K."/>
            <person name="Teng J.L."/>
            <person name="Huang Y."/>
            <person name="Curreem S.O."/>
            <person name="Tsui S.K."/>
            <person name="Woo P.C."/>
        </authorList>
    </citation>
    <scope>NUCLEOTIDE SEQUENCE [LARGE SCALE GENOMIC DNA]</scope>
    <source>
        <strain evidence="3 4">HKU16</strain>
    </source>
</reference>
<dbReference type="Gene3D" id="3.10.180.10">
    <property type="entry name" value="2,3-Dihydroxybiphenyl 1,2-Dioxygenase, domain 1"/>
    <property type="match status" value="1"/>
</dbReference>